<keyword evidence="10" id="KW-0239">DNA-directed DNA polymerase</keyword>
<evidence type="ECO:0000313" key="16">
    <source>
        <dbReference type="Proteomes" id="UP000719766"/>
    </source>
</evidence>
<evidence type="ECO:0000256" key="10">
    <source>
        <dbReference type="ARBA" id="ARBA00022932"/>
    </source>
</evidence>
<dbReference type="AlphaFoldDB" id="A0A9P7DPF6"/>
<dbReference type="PANTHER" id="PTHR11076:SF33">
    <property type="entry name" value="DNA POLYMERASE KAPPA"/>
    <property type="match status" value="1"/>
</dbReference>
<dbReference type="PANTHER" id="PTHR11076">
    <property type="entry name" value="DNA REPAIR POLYMERASE UMUC / TRANSFERASE FAMILY MEMBER"/>
    <property type="match status" value="1"/>
</dbReference>
<dbReference type="Proteomes" id="UP000719766">
    <property type="component" value="Unassembled WGS sequence"/>
</dbReference>
<dbReference type="FunFam" id="1.10.150.810:FF:000003">
    <property type="entry name" value="DNA polymerase kappa subunit"/>
    <property type="match status" value="1"/>
</dbReference>
<keyword evidence="9" id="KW-0460">Magnesium</keyword>
<keyword evidence="6" id="KW-0235">DNA replication</keyword>
<keyword evidence="4" id="KW-0808">Transferase</keyword>
<dbReference type="SUPFAM" id="SSF100879">
    <property type="entry name" value="Lesion bypass DNA polymerase (Y-family), little finger domain"/>
    <property type="match status" value="1"/>
</dbReference>
<comment type="similarity">
    <text evidence="1">Belongs to the DNA polymerase type-Y family.</text>
</comment>
<dbReference type="HAMAP" id="MF_01113">
    <property type="entry name" value="DNApol_IV"/>
    <property type="match status" value="1"/>
</dbReference>
<dbReference type="GO" id="GO:0006260">
    <property type="term" value="P:DNA replication"/>
    <property type="evidence" value="ECO:0007669"/>
    <property type="project" value="UniProtKB-KW"/>
</dbReference>
<dbReference type="EMBL" id="JABBWE010000010">
    <property type="protein sequence ID" value="KAG1799758.1"/>
    <property type="molecule type" value="Genomic_DNA"/>
</dbReference>
<dbReference type="GO" id="GO:0046872">
    <property type="term" value="F:metal ion binding"/>
    <property type="evidence" value="ECO:0007669"/>
    <property type="project" value="UniProtKB-KW"/>
</dbReference>
<evidence type="ECO:0000256" key="13">
    <source>
        <dbReference type="SAM" id="MobiDB-lite"/>
    </source>
</evidence>
<dbReference type="InterPro" id="IPR050116">
    <property type="entry name" value="DNA_polymerase-Y"/>
</dbReference>
<feature type="region of interest" description="Disordered" evidence="13">
    <location>
        <begin position="449"/>
        <end position="564"/>
    </location>
</feature>
<accession>A0A9P7DPF6</accession>
<keyword evidence="16" id="KW-1185">Reference proteome</keyword>
<dbReference type="FunFam" id="3.30.1490.100:FF:000004">
    <property type="entry name" value="DNA polymerase IV"/>
    <property type="match status" value="1"/>
</dbReference>
<feature type="region of interest" description="Disordered" evidence="13">
    <location>
        <begin position="1"/>
        <end position="31"/>
    </location>
</feature>
<dbReference type="CDD" id="cd03586">
    <property type="entry name" value="PolY_Pol_IV_kappa"/>
    <property type="match status" value="1"/>
</dbReference>
<dbReference type="InterPro" id="IPR036775">
    <property type="entry name" value="DNA_pol_Y-fam_lit_finger_sf"/>
</dbReference>
<dbReference type="GO" id="GO:0003887">
    <property type="term" value="F:DNA-directed DNA polymerase activity"/>
    <property type="evidence" value="ECO:0007669"/>
    <property type="project" value="UniProtKB-KW"/>
</dbReference>
<dbReference type="Gene3D" id="3.40.1170.60">
    <property type="match status" value="1"/>
</dbReference>
<dbReference type="Pfam" id="PF00817">
    <property type="entry name" value="IMS"/>
    <property type="match status" value="1"/>
</dbReference>
<dbReference type="FunFam" id="3.40.1170.60:FF:000014">
    <property type="entry name" value="Related to DNA polymerase kappa"/>
    <property type="match status" value="1"/>
</dbReference>
<comment type="catalytic activity">
    <reaction evidence="12">
        <text>DNA(n) + a 2'-deoxyribonucleoside 5'-triphosphate = DNA(n+1) + diphosphate</text>
        <dbReference type="Rhea" id="RHEA:22508"/>
        <dbReference type="Rhea" id="RHEA-COMP:17339"/>
        <dbReference type="Rhea" id="RHEA-COMP:17340"/>
        <dbReference type="ChEBI" id="CHEBI:33019"/>
        <dbReference type="ChEBI" id="CHEBI:61560"/>
        <dbReference type="ChEBI" id="CHEBI:173112"/>
        <dbReference type="EC" id="2.7.7.7"/>
    </reaction>
</comment>
<dbReference type="InterPro" id="IPR043502">
    <property type="entry name" value="DNA/RNA_pol_sf"/>
</dbReference>
<evidence type="ECO:0000256" key="12">
    <source>
        <dbReference type="ARBA" id="ARBA00049244"/>
    </source>
</evidence>
<dbReference type="RefSeq" id="XP_041163981.1">
    <property type="nucleotide sequence ID" value="XM_041309104.1"/>
</dbReference>
<dbReference type="NCBIfam" id="NF002677">
    <property type="entry name" value="PRK02406.1"/>
    <property type="match status" value="1"/>
</dbReference>
<protein>
    <recommendedName>
        <fullName evidence="3">DNA polymerase kappa</fullName>
        <ecNumber evidence="2">2.7.7.7</ecNumber>
    </recommendedName>
</protein>
<evidence type="ECO:0000256" key="11">
    <source>
        <dbReference type="ARBA" id="ARBA00023204"/>
    </source>
</evidence>
<evidence type="ECO:0000256" key="5">
    <source>
        <dbReference type="ARBA" id="ARBA00022695"/>
    </source>
</evidence>
<dbReference type="InterPro" id="IPR001126">
    <property type="entry name" value="UmuC"/>
</dbReference>
<dbReference type="GO" id="GO:0005634">
    <property type="term" value="C:nucleus"/>
    <property type="evidence" value="ECO:0007669"/>
    <property type="project" value="TreeGrafter"/>
</dbReference>
<feature type="compositionally biased region" description="Basic and acidic residues" evidence="13">
    <location>
        <begin position="478"/>
        <end position="488"/>
    </location>
</feature>
<evidence type="ECO:0000256" key="1">
    <source>
        <dbReference type="ARBA" id="ARBA00010945"/>
    </source>
</evidence>
<dbReference type="Gene3D" id="3.30.70.270">
    <property type="match status" value="1"/>
</dbReference>
<evidence type="ECO:0000256" key="9">
    <source>
        <dbReference type="ARBA" id="ARBA00022842"/>
    </source>
</evidence>
<evidence type="ECO:0000256" key="6">
    <source>
        <dbReference type="ARBA" id="ARBA00022705"/>
    </source>
</evidence>
<evidence type="ECO:0000259" key="14">
    <source>
        <dbReference type="PROSITE" id="PS50173"/>
    </source>
</evidence>
<dbReference type="GeneID" id="64602868"/>
<dbReference type="InterPro" id="IPR043128">
    <property type="entry name" value="Rev_trsase/Diguanyl_cyclase"/>
</dbReference>
<dbReference type="Gene3D" id="3.30.160.60">
    <property type="entry name" value="Classic Zinc Finger"/>
    <property type="match status" value="1"/>
</dbReference>
<dbReference type="Gene3D" id="3.30.1490.100">
    <property type="entry name" value="DNA polymerase, Y-family, little finger domain"/>
    <property type="match status" value="1"/>
</dbReference>
<evidence type="ECO:0000256" key="2">
    <source>
        <dbReference type="ARBA" id="ARBA00012417"/>
    </source>
</evidence>
<dbReference type="OrthoDB" id="1747274at2759"/>
<feature type="region of interest" description="Disordered" evidence="13">
    <location>
        <begin position="600"/>
        <end position="628"/>
    </location>
</feature>
<dbReference type="InterPro" id="IPR022880">
    <property type="entry name" value="DNApol_IV"/>
</dbReference>
<keyword evidence="7" id="KW-0479">Metal-binding</keyword>
<dbReference type="Gene3D" id="1.10.150.810">
    <property type="match status" value="2"/>
</dbReference>
<comment type="caution">
    <text evidence="15">The sequence shown here is derived from an EMBL/GenBank/DDBJ whole genome shotgun (WGS) entry which is preliminary data.</text>
</comment>
<dbReference type="EC" id="2.7.7.7" evidence="2"/>
<dbReference type="GO" id="GO:0006281">
    <property type="term" value="P:DNA repair"/>
    <property type="evidence" value="ECO:0007669"/>
    <property type="project" value="UniProtKB-KW"/>
</dbReference>
<evidence type="ECO:0000256" key="8">
    <source>
        <dbReference type="ARBA" id="ARBA00022763"/>
    </source>
</evidence>
<dbReference type="InterPro" id="IPR024728">
    <property type="entry name" value="PolY_HhH_motif"/>
</dbReference>
<dbReference type="GO" id="GO:0003684">
    <property type="term" value="F:damaged DNA binding"/>
    <property type="evidence" value="ECO:0007669"/>
    <property type="project" value="InterPro"/>
</dbReference>
<feature type="compositionally biased region" description="Polar residues" evidence="13">
    <location>
        <begin position="543"/>
        <end position="554"/>
    </location>
</feature>
<evidence type="ECO:0000256" key="3">
    <source>
        <dbReference type="ARBA" id="ARBA00016178"/>
    </source>
</evidence>
<keyword evidence="8" id="KW-0227">DNA damage</keyword>
<dbReference type="GO" id="GO:0070987">
    <property type="term" value="P:error-free translesion synthesis"/>
    <property type="evidence" value="ECO:0007669"/>
    <property type="project" value="UniProtKB-ARBA"/>
</dbReference>
<proteinExistence type="inferred from homology"/>
<dbReference type="InterPro" id="IPR017961">
    <property type="entry name" value="DNA_pol_Y-fam_little_finger"/>
</dbReference>
<dbReference type="Pfam" id="PF11799">
    <property type="entry name" value="IMS_C"/>
    <property type="match status" value="1"/>
</dbReference>
<dbReference type="FunFam" id="3.30.70.270:FF:000014">
    <property type="entry name" value="DNA polymerase kappa subunit"/>
    <property type="match status" value="1"/>
</dbReference>
<keyword evidence="11" id="KW-0234">DNA repair</keyword>
<keyword evidence="5" id="KW-0548">Nucleotidyltransferase</keyword>
<reference evidence="15" key="1">
    <citation type="journal article" date="2020" name="New Phytol.">
        <title>Comparative genomics reveals dynamic genome evolution in host specialist ectomycorrhizal fungi.</title>
        <authorList>
            <person name="Lofgren L.A."/>
            <person name="Nguyen N.H."/>
            <person name="Vilgalys R."/>
            <person name="Ruytinx J."/>
            <person name="Liao H.L."/>
            <person name="Branco S."/>
            <person name="Kuo A."/>
            <person name="LaButti K."/>
            <person name="Lipzen A."/>
            <person name="Andreopoulos W."/>
            <person name="Pangilinan J."/>
            <person name="Riley R."/>
            <person name="Hundley H."/>
            <person name="Na H."/>
            <person name="Barry K."/>
            <person name="Grigoriev I.V."/>
            <person name="Stajich J.E."/>
            <person name="Kennedy P.G."/>
        </authorList>
    </citation>
    <scope>NUCLEOTIDE SEQUENCE</scope>
    <source>
        <strain evidence="15">S12</strain>
    </source>
</reference>
<gene>
    <name evidence="15" type="ORF">HD556DRAFT_1518160</name>
</gene>
<organism evidence="15 16">
    <name type="scientific">Suillus plorans</name>
    <dbReference type="NCBI Taxonomy" id="116603"/>
    <lineage>
        <taxon>Eukaryota</taxon>
        <taxon>Fungi</taxon>
        <taxon>Dikarya</taxon>
        <taxon>Basidiomycota</taxon>
        <taxon>Agaricomycotina</taxon>
        <taxon>Agaricomycetes</taxon>
        <taxon>Agaricomycetidae</taxon>
        <taxon>Boletales</taxon>
        <taxon>Suillineae</taxon>
        <taxon>Suillaceae</taxon>
        <taxon>Suillus</taxon>
    </lineage>
</organism>
<feature type="domain" description="UmuC" evidence="14">
    <location>
        <begin position="105"/>
        <end position="284"/>
    </location>
</feature>
<dbReference type="GO" id="GO:0042276">
    <property type="term" value="P:error-prone translesion synthesis"/>
    <property type="evidence" value="ECO:0007669"/>
    <property type="project" value="TreeGrafter"/>
</dbReference>
<sequence length="628" mass="70430">MEPENPPEPSQDSVSLLKRLAGPSSTKAGLTHDQTAINRVIAEASKGSKFYENEKRKDKELSERIAKILKQRDEALQGVDIRPIERNIDHLLEELESQRDLSQTVVHVDMDAFYCSVELLDDPSLQGKPFAVGGGVLSTASYEARKFGARSGMATFVAKKLCPDLILLKSNFERYSEMSDKVMDIFERYDPTMLAAGCDEGYLNITKYCEEHMVDADTCVQEIRDTVFRETSLTVSAGIAPNKMLAKICSDKNKPNGQYHLPFDHTSIKAFMHDLSIRKVPGVGRVNERLLEALGIKTCGDIFKHRATLQLMDKQFGLVFLLRTYLGIASNVVQPIQREEKKSIGAERTFHALSNKTQILRKLEEVAGELEDDMVRGGWTGKTVTLKFKLDTFQVFTRAKSFDRWVSSKKEDLFAIGKELLLPELPLTLRLIGLRVTKLKDLHAPEPLGGIKRFLEPANSSPRKRPRLASNAEDCNDEEHNTGEDHESMPGFYEEEENAEGRGFDAPDDEEQTLISHDSNPLHHKRRTRPPVSAPGPSRTRPSDSPFSATTSKPMSARQGDRVRHQDCPICGKLLETDNKGLNAHIDFCLSRNVIMEAQTEAQSTPKKSKDLVLSWPSSVKGKRKRKG</sequence>
<evidence type="ECO:0000256" key="7">
    <source>
        <dbReference type="ARBA" id="ARBA00022723"/>
    </source>
</evidence>
<evidence type="ECO:0000256" key="4">
    <source>
        <dbReference type="ARBA" id="ARBA00022679"/>
    </source>
</evidence>
<name>A0A9P7DPF6_9AGAM</name>
<evidence type="ECO:0000313" key="15">
    <source>
        <dbReference type="EMBL" id="KAG1799758.1"/>
    </source>
</evidence>
<dbReference type="SUPFAM" id="SSF56672">
    <property type="entry name" value="DNA/RNA polymerases"/>
    <property type="match status" value="1"/>
</dbReference>
<dbReference type="PROSITE" id="PS50173">
    <property type="entry name" value="UMUC"/>
    <property type="match status" value="1"/>
</dbReference>
<dbReference type="Pfam" id="PF11798">
    <property type="entry name" value="IMS_HHH"/>
    <property type="match status" value="1"/>
</dbReference>